<evidence type="ECO:0000313" key="4">
    <source>
        <dbReference type="EMBL" id="BCO09437.1"/>
    </source>
</evidence>
<feature type="domain" description="Transposase IS4-like" evidence="1">
    <location>
        <begin position="278"/>
        <end position="395"/>
    </location>
</feature>
<dbReference type="KEGG" id="ddu:GF1_18130"/>
<dbReference type="InterPro" id="IPR047710">
    <property type="entry name" value="Transpos_IS5-like"/>
</dbReference>
<dbReference type="EMBL" id="AP024233">
    <property type="protein sequence ID" value="BCO09285.1"/>
    <property type="molecule type" value="Genomic_DNA"/>
</dbReference>
<evidence type="ECO:0000313" key="3">
    <source>
        <dbReference type="EMBL" id="BCO09285.1"/>
    </source>
</evidence>
<name>A0A915U1X9_9BACT</name>
<proteinExistence type="predicted"/>
<dbReference type="Pfam" id="PF05598">
    <property type="entry name" value="DUF772"/>
    <property type="match status" value="1"/>
</dbReference>
<accession>A0A915U1X9</accession>
<keyword evidence="5" id="KW-1185">Reference proteome</keyword>
<protein>
    <submittedName>
        <fullName evidence="3">IS5 family transposase</fullName>
    </submittedName>
</protein>
<dbReference type="Pfam" id="PF01609">
    <property type="entry name" value="DDE_Tnp_1"/>
    <property type="match status" value="1"/>
</dbReference>
<evidence type="ECO:0000259" key="2">
    <source>
        <dbReference type="Pfam" id="PF05598"/>
    </source>
</evidence>
<dbReference type="PANTHER" id="PTHR33803:SF3">
    <property type="entry name" value="BLL1974 PROTEIN"/>
    <property type="match status" value="1"/>
</dbReference>
<dbReference type="PANTHER" id="PTHR33803">
    <property type="entry name" value="IS1478 TRANSPOSASE"/>
    <property type="match status" value="1"/>
</dbReference>
<evidence type="ECO:0000313" key="5">
    <source>
        <dbReference type="Proteomes" id="UP001063350"/>
    </source>
</evidence>
<dbReference type="InterPro" id="IPR002559">
    <property type="entry name" value="Transposase_11"/>
</dbReference>
<dbReference type="GO" id="GO:0003677">
    <property type="term" value="F:DNA binding"/>
    <property type="evidence" value="ECO:0007669"/>
    <property type="project" value="InterPro"/>
</dbReference>
<dbReference type="NCBIfam" id="NF033578">
    <property type="entry name" value="transpos_IS5_1"/>
    <property type="match status" value="1"/>
</dbReference>
<feature type="domain" description="Transposase InsH N-terminal" evidence="2">
    <location>
        <begin position="18"/>
        <end position="116"/>
    </location>
</feature>
<dbReference type="Proteomes" id="UP001063350">
    <property type="component" value="Chromosome"/>
</dbReference>
<reference evidence="3" key="1">
    <citation type="submission" date="2020-12" db="EMBL/GenBank/DDBJ databases">
        <title>Desulfobium dissulfuricans gen. nov., sp. nov., a novel mesophilic, sulfate-reducing bacterium isolated from a deep-sea hydrothermal vent.</title>
        <authorList>
            <person name="Hashimoto Y."/>
            <person name="Tame A."/>
            <person name="Sawayama S."/>
            <person name="Miyazaki J."/>
            <person name="Takai K."/>
            <person name="Nakagawa S."/>
        </authorList>
    </citation>
    <scope>NUCLEOTIDE SEQUENCE</scope>
    <source>
        <strain evidence="3">GF1</strain>
    </source>
</reference>
<dbReference type="KEGG" id="ddu:GF1_16610"/>
<dbReference type="AlphaFoldDB" id="A0A915U1X9"/>
<sequence length="452" mass="52396">MRPRLSNSTPQGDLFRSRLENILDRTHELYRLAELLPWEIFEKEFGTLYSEKKGRPGIPIRLLAGLTYLGHAFGLSDEEVVRRWVENPYWQFFCGESYFQHHLPIDPSSMSRWRKRIGEKGARLILKATIEAGLASNCIKDSSLERVSVDTTVQRKAVTYPTDAKLYNRSRERLVKLARKFDLPLRQSYARLGPKALLKVGRYLHARQIKRARREIKRLKTYLGRVYRDINRKLEQREELRSVFKEELAMAERLLSQERKDKDKLYSLHAPEVECIAKGKAHRKYEFGVKVSVAVTNRDNFVVGMLAEHGNPYDGHTLAKALEQVQELTGKVVRRCYVDRGYRGHGVNTTQVFISGRKRGMTPQMKKELKRRSAIEPVIGHMKADGKLDRNYLKGILGDKINALLCGAGQNIRILLRKLREELSYFLFVSLLKRLGRLHSWSQPLVTRLLTV</sequence>
<dbReference type="GO" id="GO:0006313">
    <property type="term" value="P:DNA transposition"/>
    <property type="evidence" value="ECO:0007669"/>
    <property type="project" value="InterPro"/>
</dbReference>
<dbReference type="GO" id="GO:0004803">
    <property type="term" value="F:transposase activity"/>
    <property type="evidence" value="ECO:0007669"/>
    <property type="project" value="InterPro"/>
</dbReference>
<evidence type="ECO:0000259" key="1">
    <source>
        <dbReference type="Pfam" id="PF01609"/>
    </source>
</evidence>
<dbReference type="RefSeq" id="WP_267926043.1">
    <property type="nucleotide sequence ID" value="NZ_AP024233.1"/>
</dbReference>
<dbReference type="EMBL" id="AP024233">
    <property type="protein sequence ID" value="BCO09437.1"/>
    <property type="molecule type" value="Genomic_DNA"/>
</dbReference>
<dbReference type="InterPro" id="IPR008490">
    <property type="entry name" value="Transposase_InsH_N"/>
</dbReference>
<organism evidence="3 5">
    <name type="scientific">Desulfolithobacter dissulfuricans</name>
    <dbReference type="NCBI Taxonomy" id="2795293"/>
    <lineage>
        <taxon>Bacteria</taxon>
        <taxon>Pseudomonadati</taxon>
        <taxon>Thermodesulfobacteriota</taxon>
        <taxon>Desulfobulbia</taxon>
        <taxon>Desulfobulbales</taxon>
        <taxon>Desulfobulbaceae</taxon>
        <taxon>Desulfolithobacter</taxon>
    </lineage>
</organism>
<gene>
    <name evidence="3" type="ORF">GF1_16610</name>
    <name evidence="4" type="ORF">GF1_18130</name>
</gene>